<dbReference type="KEGG" id="tbe:Trebr_0804"/>
<dbReference type="NCBIfam" id="TIGR01643">
    <property type="entry name" value="YD_repeat_2x"/>
    <property type="match status" value="1"/>
</dbReference>
<keyword evidence="3" id="KW-1185">Reference proteome</keyword>
<protein>
    <submittedName>
        <fullName evidence="2">YD repeat-containing protein</fullName>
    </submittedName>
</protein>
<dbReference type="EMBL" id="CP002696">
    <property type="protein sequence ID" value="AEE16240.1"/>
    <property type="molecule type" value="Genomic_DNA"/>
</dbReference>
<gene>
    <name evidence="2" type="ordered locus">Trebr_0804</name>
</gene>
<feature type="signal peptide" evidence="1">
    <location>
        <begin position="1"/>
        <end position="28"/>
    </location>
</feature>
<reference evidence="3" key="1">
    <citation type="submission" date="2011-04" db="EMBL/GenBank/DDBJ databases">
        <title>The complete genome of Treponema brennaborense DSM 12168.</title>
        <authorList>
            <person name="Lucas S."/>
            <person name="Han J."/>
            <person name="Lapidus A."/>
            <person name="Bruce D."/>
            <person name="Goodwin L."/>
            <person name="Pitluck S."/>
            <person name="Peters L."/>
            <person name="Kyrpides N."/>
            <person name="Mavromatis K."/>
            <person name="Ivanova N."/>
            <person name="Mikhailova N."/>
            <person name="Pagani I."/>
            <person name="Teshima H."/>
            <person name="Detter J.C."/>
            <person name="Tapia R."/>
            <person name="Han C."/>
            <person name="Land M."/>
            <person name="Hauser L."/>
            <person name="Markowitz V."/>
            <person name="Cheng J.-F."/>
            <person name="Hugenholtz P."/>
            <person name="Woyke T."/>
            <person name="Wu D."/>
            <person name="Gronow S."/>
            <person name="Wellnitz S."/>
            <person name="Brambilla E."/>
            <person name="Klenk H.-P."/>
            <person name="Eisen J.A."/>
        </authorList>
    </citation>
    <scope>NUCLEOTIDE SEQUENCE [LARGE SCALE GENOMIC DNA]</scope>
    <source>
        <strain evidence="3">DSM 12168 / CIP 105900 / DD5/3</strain>
    </source>
</reference>
<evidence type="ECO:0000256" key="1">
    <source>
        <dbReference type="SAM" id="SignalP"/>
    </source>
</evidence>
<feature type="chain" id="PRO_5003310826" evidence="1">
    <location>
        <begin position="29"/>
        <end position="292"/>
    </location>
</feature>
<dbReference type="Proteomes" id="UP000006546">
    <property type="component" value="Chromosome"/>
</dbReference>
<evidence type="ECO:0000313" key="3">
    <source>
        <dbReference type="Proteomes" id="UP000006546"/>
    </source>
</evidence>
<dbReference type="HOGENOM" id="CLU_949664_0_0_12"/>
<dbReference type="AlphaFoldDB" id="F4LIR5"/>
<proteinExistence type="predicted"/>
<dbReference type="OrthoDB" id="367637at2"/>
<dbReference type="eggNOG" id="COG3209">
    <property type="taxonomic scope" value="Bacteria"/>
</dbReference>
<dbReference type="RefSeq" id="WP_013757959.1">
    <property type="nucleotide sequence ID" value="NC_015500.1"/>
</dbReference>
<evidence type="ECO:0000313" key="2">
    <source>
        <dbReference type="EMBL" id="AEE16240.1"/>
    </source>
</evidence>
<dbReference type="InterPro" id="IPR006530">
    <property type="entry name" value="YD"/>
</dbReference>
<dbReference type="STRING" id="906968.Trebr_0804"/>
<sequence>MKIPTRLIPAALCVYCFAFCIPYGAAQADTAENTVLKLQGNPLKMTEYTGESFGRLTVSRIAFFDAGRIASEQRLSPDGTVHTTVTYDYTPEGLVSEIKGTDASGQLKWTYRYEYNEAGLLVTETSLDAAQTVEGTIVSEYTDAGLLSAQKTYNADGAVTLTETFSYTDAGRKTEQTALYGDGKILKRISFEYNDAGMPVKELRYDGNGLYETVVYTYIGKKIRSVTRFGADSVLKDTQYRTYSGELLSRTVTKNAAGEPVAEESFTYDRDGNTFCIRDATGVTIRDITYGD</sequence>
<accession>F4LIR5</accession>
<dbReference type="Gene3D" id="2.180.10.10">
    <property type="entry name" value="RHS repeat-associated core"/>
    <property type="match status" value="1"/>
</dbReference>
<name>F4LIR5_TREBD</name>
<keyword evidence="1" id="KW-0732">Signal</keyword>
<organism evidence="2 3">
    <name type="scientific">Treponema brennaborense (strain DSM 12168 / CIP 105900 / DD5/3)</name>
    <dbReference type="NCBI Taxonomy" id="906968"/>
    <lineage>
        <taxon>Bacteria</taxon>
        <taxon>Pseudomonadati</taxon>
        <taxon>Spirochaetota</taxon>
        <taxon>Spirochaetia</taxon>
        <taxon>Spirochaetales</taxon>
        <taxon>Treponemataceae</taxon>
        <taxon>Treponema</taxon>
    </lineage>
</organism>